<feature type="transmembrane region" description="Helical" evidence="1">
    <location>
        <begin position="370"/>
        <end position="390"/>
    </location>
</feature>
<keyword evidence="3" id="KW-1185">Reference proteome</keyword>
<gene>
    <name evidence="2" type="ORF">PUT78_14880</name>
</gene>
<dbReference type="PANTHER" id="PTHR32063">
    <property type="match status" value="1"/>
</dbReference>
<name>A0ABT5TBK5_9RHOB</name>
<reference evidence="2" key="1">
    <citation type="submission" date="2023-02" db="EMBL/GenBank/DDBJ databases">
        <title>Description of Roseinatronobacter alkalisoli sp. nov., an alkaliphilic bacerium isolated from soda soil.</title>
        <authorList>
            <person name="Wei W."/>
        </authorList>
    </citation>
    <scope>NUCLEOTIDE SEQUENCE</scope>
    <source>
        <strain evidence="2">HJB301</strain>
    </source>
</reference>
<dbReference type="SUPFAM" id="SSF82693">
    <property type="entry name" value="Multidrug efflux transporter AcrB pore domain, PN1, PN2, PC1 and PC2 subdomains"/>
    <property type="match status" value="1"/>
</dbReference>
<feature type="transmembrane region" description="Helical" evidence="1">
    <location>
        <begin position="446"/>
        <end position="468"/>
    </location>
</feature>
<dbReference type="Gene3D" id="3.30.2090.10">
    <property type="entry name" value="Multidrug efflux transporter AcrB TolC docking domain, DN and DC subdomains"/>
    <property type="match status" value="2"/>
</dbReference>
<evidence type="ECO:0000313" key="3">
    <source>
        <dbReference type="Proteomes" id="UP001431784"/>
    </source>
</evidence>
<feature type="transmembrane region" description="Helical" evidence="1">
    <location>
        <begin position="474"/>
        <end position="493"/>
    </location>
</feature>
<keyword evidence="1" id="KW-0812">Transmembrane</keyword>
<dbReference type="SUPFAM" id="SSF82714">
    <property type="entry name" value="Multidrug efflux transporter AcrB TolC docking domain, DN and DC subdomains"/>
    <property type="match status" value="2"/>
</dbReference>
<evidence type="ECO:0000256" key="1">
    <source>
        <dbReference type="SAM" id="Phobius"/>
    </source>
</evidence>
<dbReference type="Gene3D" id="3.30.70.1440">
    <property type="entry name" value="Multidrug efflux transporter AcrB pore domain"/>
    <property type="match status" value="1"/>
</dbReference>
<sequence length="1152" mass="123756">MTDQTTLRSAKDRLAVQALGAFRYFTRHKTAANLLLVIMLVSGLAAIPQMRAQFFPDVVVDNIRVDIPWPGAGAEDVDAAIVQLVSPTLQAVEGVARVSSQSTEGRARFTVEFETGWDMGRASADVQDALDTVGNLPDDAEDPVARRSGWSDRVTNLVVTGPVAVEQLARFADEFSARLFDDGITRVSVSGVASAEVVVELPPRNLVEHDIGMADIAQAIRATISMDPTGELSSGAARVRTGAERRSATDIAAIALRTRPDGSVLRIGDVADVTEGMIDRDRAFFVGENPAITMRVDRSEQGDAIAIQARVQELAAQMNANLPDGTRIELVSTRAEFISGRIMLLVKNGLLGLGLVVVLLFLFLNARTAFWVSAGIPAAMLAAIAVMYLMGLSFNMISLFALIITLGIVVDDAIVVGEHADYRARELGEDPAQAAENAATRMAQPVFAATITTILAFGALVLIGGRFGTLIADIPLTVIAVLIASLVECFLILPNHMYHAIASGLKQRWYDWPSRQVNRGFRWARERLFRPFMRFVVFARYPVVALLIALLATQVAFLLRGDLPFRFFNPPEQGSVTGNIVMTDGASREDTIEMLRELQRATDAVIAGVVDEEGRNPTTFVMVEVGGQSGRPSAAAENKDAHLLGSISIELVDVDSRTITSFAFASALQDEVRPHPRMEELSFRSWGTGPGGDTLSVDLAGGDSETLKAAAEALRVALAPFPEITGLEDNLPYDKSELLLELTPQGQALGFTIDALSRDLRNRLSGVEAATFPDGIRTGRVRVELPEAARAADFLDSMMMRAEAGAYVPLGDIVSVRERQGFSTVRRENGVRVVTVSGDLSEDDPARAREVSLALSTQILPQIEADFGITTRLSGQAEQEREFMSDAAIGLGLCLILIYLTLAWVFSSWTRPMVVMSVIPFGMIGVIYGHVSWDMAMSMFSIVGMVGMVGIIINDSIVLVTTVDQYARDRGLVPSIIDAACDRLRPVLLTTLTTVLGLSPLLFENSTEAAFLKPTVITLAYGLGFGMVIVLLLVPAVLAIGHDVQRQFASLRRVFALPVRGRGVLAVPVLVAGILALWFMATMGAVFRDGALPGGLAWLASDMGADPLGHAMALFLAGSVLALGLGWVIGALAVWLSARATPAQDHGASEQP</sequence>
<dbReference type="PRINTS" id="PR00702">
    <property type="entry name" value="ACRIFLAVINRP"/>
</dbReference>
<dbReference type="Gene3D" id="3.30.70.1430">
    <property type="entry name" value="Multidrug efflux transporter AcrB pore domain"/>
    <property type="match status" value="2"/>
</dbReference>
<feature type="transmembrane region" description="Helical" evidence="1">
    <location>
        <begin position="396"/>
        <end position="416"/>
    </location>
</feature>
<dbReference type="SUPFAM" id="SSF82866">
    <property type="entry name" value="Multidrug efflux transporter AcrB transmembrane domain"/>
    <property type="match status" value="2"/>
</dbReference>
<comment type="caution">
    <text evidence="2">The sequence shown here is derived from an EMBL/GenBank/DDBJ whole genome shotgun (WGS) entry which is preliminary data.</text>
</comment>
<feature type="transmembrane region" description="Helical" evidence="1">
    <location>
        <begin position="1107"/>
        <end position="1136"/>
    </location>
</feature>
<proteinExistence type="predicted"/>
<feature type="transmembrane region" description="Helical" evidence="1">
    <location>
        <begin position="939"/>
        <end position="963"/>
    </location>
</feature>
<dbReference type="InterPro" id="IPR027463">
    <property type="entry name" value="AcrB_DN_DC_subdom"/>
</dbReference>
<feature type="transmembrane region" description="Helical" evidence="1">
    <location>
        <begin position="984"/>
        <end position="1003"/>
    </location>
</feature>
<keyword evidence="1" id="KW-1133">Transmembrane helix</keyword>
<feature type="transmembrane region" description="Helical" evidence="1">
    <location>
        <begin position="535"/>
        <end position="559"/>
    </location>
</feature>
<feature type="transmembrane region" description="Helical" evidence="1">
    <location>
        <begin position="1015"/>
        <end position="1042"/>
    </location>
</feature>
<evidence type="ECO:0000313" key="2">
    <source>
        <dbReference type="EMBL" id="MDD7972381.1"/>
    </source>
</evidence>
<dbReference type="Proteomes" id="UP001431784">
    <property type="component" value="Unassembled WGS sequence"/>
</dbReference>
<dbReference type="InterPro" id="IPR001036">
    <property type="entry name" value="Acrflvin-R"/>
</dbReference>
<organism evidence="2 3">
    <name type="scientific">Roseinatronobacter alkalisoli</name>
    <dbReference type="NCBI Taxonomy" id="3028235"/>
    <lineage>
        <taxon>Bacteria</taxon>
        <taxon>Pseudomonadati</taxon>
        <taxon>Pseudomonadota</taxon>
        <taxon>Alphaproteobacteria</taxon>
        <taxon>Rhodobacterales</taxon>
        <taxon>Paracoccaceae</taxon>
        <taxon>Roseinatronobacter</taxon>
    </lineage>
</organism>
<keyword evidence="1" id="KW-0472">Membrane</keyword>
<dbReference type="Gene3D" id="1.20.1640.10">
    <property type="entry name" value="Multidrug efflux transporter AcrB transmembrane domain"/>
    <property type="match status" value="2"/>
</dbReference>
<feature type="transmembrane region" description="Helical" evidence="1">
    <location>
        <begin position="342"/>
        <end position="363"/>
    </location>
</feature>
<feature type="transmembrane region" description="Helical" evidence="1">
    <location>
        <begin position="887"/>
        <end position="906"/>
    </location>
</feature>
<feature type="transmembrane region" description="Helical" evidence="1">
    <location>
        <begin position="913"/>
        <end position="933"/>
    </location>
</feature>
<dbReference type="EMBL" id="JAQZSM010000015">
    <property type="protein sequence ID" value="MDD7972381.1"/>
    <property type="molecule type" value="Genomic_DNA"/>
</dbReference>
<protein>
    <submittedName>
        <fullName evidence="2">Efflux RND transporter permease subunit</fullName>
    </submittedName>
</protein>
<feature type="transmembrane region" description="Helical" evidence="1">
    <location>
        <begin position="1063"/>
        <end position="1087"/>
    </location>
</feature>
<feature type="transmembrane region" description="Helical" evidence="1">
    <location>
        <begin position="31"/>
        <end position="50"/>
    </location>
</feature>
<dbReference type="Gene3D" id="3.30.70.1320">
    <property type="entry name" value="Multidrug efflux transporter AcrB pore domain like"/>
    <property type="match status" value="1"/>
</dbReference>
<accession>A0ABT5TBK5</accession>
<dbReference type="Pfam" id="PF00873">
    <property type="entry name" value="ACR_tran"/>
    <property type="match status" value="1"/>
</dbReference>
<dbReference type="PANTHER" id="PTHR32063:SF33">
    <property type="entry name" value="RND SUPERFAMILY EFFLUX PUMP PERMEASE COMPONENT"/>
    <property type="match status" value="1"/>
</dbReference>